<evidence type="ECO:0000256" key="7">
    <source>
        <dbReference type="SAM" id="MobiDB-lite"/>
    </source>
</evidence>
<protein>
    <recommendedName>
        <fullName evidence="2">Negative regulator of flagellin synthesis</fullName>
    </recommendedName>
</protein>
<dbReference type="InterPro" id="IPR007412">
    <property type="entry name" value="FlgM"/>
</dbReference>
<feature type="domain" description="Anti-sigma-28 factor FlgM C-terminal" evidence="8">
    <location>
        <begin position="36"/>
        <end position="86"/>
    </location>
</feature>
<comment type="similarity">
    <text evidence="1">Belongs to the FlgM family.</text>
</comment>
<dbReference type="EMBL" id="QNRX01000001">
    <property type="protein sequence ID" value="RBP70127.1"/>
    <property type="molecule type" value="Genomic_DNA"/>
</dbReference>
<evidence type="ECO:0000256" key="2">
    <source>
        <dbReference type="ARBA" id="ARBA00017823"/>
    </source>
</evidence>
<evidence type="ECO:0000259" key="8">
    <source>
        <dbReference type="Pfam" id="PF04316"/>
    </source>
</evidence>
<evidence type="ECO:0000256" key="1">
    <source>
        <dbReference type="ARBA" id="ARBA00005322"/>
    </source>
</evidence>
<sequence>MKINHSHSRFISNNPYKTQEQREQTTNIKKEKNINIEISDSAKSLAQKINQAEGSKYGEKVEEIRKAILEGSYKVSPDKIADKIMNAIKNQKESGNNE</sequence>
<evidence type="ECO:0000256" key="3">
    <source>
        <dbReference type="ARBA" id="ARBA00022491"/>
    </source>
</evidence>
<dbReference type="GO" id="GO:0045892">
    <property type="term" value="P:negative regulation of DNA-templated transcription"/>
    <property type="evidence" value="ECO:0007669"/>
    <property type="project" value="InterPro"/>
</dbReference>
<keyword evidence="5" id="KW-0805">Transcription regulation</keyword>
<dbReference type="InterPro" id="IPR035890">
    <property type="entry name" value="Anti-sigma-28_factor_FlgM_sf"/>
</dbReference>
<feature type="compositionally biased region" description="Polar residues" evidence="7">
    <location>
        <begin position="9"/>
        <end position="18"/>
    </location>
</feature>
<keyword evidence="6" id="KW-0804">Transcription</keyword>
<keyword evidence="10" id="KW-1185">Reference proteome</keyword>
<evidence type="ECO:0000256" key="5">
    <source>
        <dbReference type="ARBA" id="ARBA00023015"/>
    </source>
</evidence>
<dbReference type="InterPro" id="IPR031316">
    <property type="entry name" value="FlgM_C"/>
</dbReference>
<reference evidence="9 10" key="1">
    <citation type="submission" date="2018-06" db="EMBL/GenBank/DDBJ databases">
        <title>Genomic Encyclopedia of Type Strains, Phase IV (KMG-IV): sequencing the most valuable type-strain genomes for metagenomic binning, comparative biology and taxonomic classification.</title>
        <authorList>
            <person name="Goeker M."/>
        </authorList>
    </citation>
    <scope>NUCLEOTIDE SEQUENCE [LARGE SCALE GENOMIC DNA]</scope>
    <source>
        <strain evidence="9 10">DSM 22112</strain>
    </source>
</reference>
<organism evidence="9 10">
    <name type="scientific">Alkalibaculum bacchi</name>
    <dbReference type="NCBI Taxonomy" id="645887"/>
    <lineage>
        <taxon>Bacteria</taxon>
        <taxon>Bacillati</taxon>
        <taxon>Bacillota</taxon>
        <taxon>Clostridia</taxon>
        <taxon>Eubacteriales</taxon>
        <taxon>Eubacteriaceae</taxon>
        <taxon>Alkalibaculum</taxon>
    </lineage>
</organism>
<dbReference type="Pfam" id="PF04316">
    <property type="entry name" value="FlgM"/>
    <property type="match status" value="1"/>
</dbReference>
<dbReference type="NCBIfam" id="TIGR03824">
    <property type="entry name" value="FlgM_jcvi"/>
    <property type="match status" value="1"/>
</dbReference>
<dbReference type="OrthoDB" id="1767600at2"/>
<name>A0A366IG53_9FIRM</name>
<keyword evidence="3" id="KW-0678">Repressor</keyword>
<dbReference type="SUPFAM" id="SSF101498">
    <property type="entry name" value="Anti-sigma factor FlgM"/>
    <property type="match status" value="1"/>
</dbReference>
<feature type="region of interest" description="Disordered" evidence="7">
    <location>
        <begin position="1"/>
        <end position="25"/>
    </location>
</feature>
<dbReference type="RefSeq" id="WP_113919337.1">
    <property type="nucleotide sequence ID" value="NZ_QNRX01000001.1"/>
</dbReference>
<dbReference type="GO" id="GO:0044781">
    <property type="term" value="P:bacterial-type flagellum organization"/>
    <property type="evidence" value="ECO:0007669"/>
    <property type="project" value="UniProtKB-KW"/>
</dbReference>
<accession>A0A366IG53</accession>
<proteinExistence type="inferred from homology"/>
<evidence type="ECO:0000313" key="10">
    <source>
        <dbReference type="Proteomes" id="UP000253490"/>
    </source>
</evidence>
<comment type="caution">
    <text evidence="9">The sequence shown here is derived from an EMBL/GenBank/DDBJ whole genome shotgun (WGS) entry which is preliminary data.</text>
</comment>
<keyword evidence="4" id="KW-1005">Bacterial flagellum biogenesis</keyword>
<dbReference type="Proteomes" id="UP000253490">
    <property type="component" value="Unassembled WGS sequence"/>
</dbReference>
<evidence type="ECO:0000256" key="4">
    <source>
        <dbReference type="ARBA" id="ARBA00022795"/>
    </source>
</evidence>
<dbReference type="AlphaFoldDB" id="A0A366IG53"/>
<evidence type="ECO:0000256" key="6">
    <source>
        <dbReference type="ARBA" id="ARBA00023163"/>
    </source>
</evidence>
<gene>
    <name evidence="9" type="ORF">DES36_101182</name>
</gene>
<evidence type="ECO:0000313" key="9">
    <source>
        <dbReference type="EMBL" id="RBP70127.1"/>
    </source>
</evidence>